<protein>
    <submittedName>
        <fullName evidence="1">Uncharacterized protein</fullName>
    </submittedName>
</protein>
<sequence length="192" mass="19678">MDGDPSVAARDDLAGVVDLFEWLTREELSRALSELAFKQRAEVDDEAIAAAIDVAVAEYALVAAPPGALAEAGAGAGPEAVADPGDVGDADGEGEIPDGDAIALAVGPAAFPSLPADAEDLPHILDVPDREVDRETLSGAVLERLSADAVAAIGAGDAERLELLADVTYDIEAWAPVDAGDIRERIVDELDA</sequence>
<dbReference type="OrthoDB" id="214610at2157"/>
<evidence type="ECO:0000313" key="1">
    <source>
        <dbReference type="EMBL" id="PHQ37909.1"/>
    </source>
</evidence>
<reference evidence="1 2" key="1">
    <citation type="journal article" date="2014" name="Front. Microbiol.">
        <title>Population and genomic analysis of the genus Halorubrum.</title>
        <authorList>
            <person name="Fullmer M.S."/>
            <person name="Soucy S.M."/>
            <person name="Swithers K.S."/>
            <person name="Makkay A.M."/>
            <person name="Wheeler R."/>
            <person name="Ventosa A."/>
            <person name="Gogarten J.P."/>
            <person name="Papke R.T."/>
        </authorList>
    </citation>
    <scope>NUCLEOTIDE SEQUENCE [LARGE SCALE GENOMIC DNA]</scope>
    <source>
        <strain evidence="1 2">C49</strain>
    </source>
</reference>
<dbReference type="Pfam" id="PF23421">
    <property type="entry name" value="DUF7109"/>
    <property type="match status" value="1"/>
</dbReference>
<dbReference type="RefSeq" id="WP_099256267.1">
    <property type="nucleotide sequence ID" value="NZ_NHOA01000135.1"/>
</dbReference>
<dbReference type="InterPro" id="IPR055533">
    <property type="entry name" value="DUF7109"/>
</dbReference>
<keyword evidence="2" id="KW-1185">Reference proteome</keyword>
<name>A0A2G1WGC1_9EURY</name>
<evidence type="ECO:0000313" key="2">
    <source>
        <dbReference type="Proteomes" id="UP000222824"/>
    </source>
</evidence>
<organism evidence="1 2">
    <name type="scientific">Halorubrum persicum</name>
    <dbReference type="NCBI Taxonomy" id="1383844"/>
    <lineage>
        <taxon>Archaea</taxon>
        <taxon>Methanobacteriati</taxon>
        <taxon>Methanobacteriota</taxon>
        <taxon>Stenosarchaea group</taxon>
        <taxon>Halobacteria</taxon>
        <taxon>Halobacteriales</taxon>
        <taxon>Haloferacaceae</taxon>
        <taxon>Halorubrum</taxon>
    </lineage>
</organism>
<dbReference type="Proteomes" id="UP000222824">
    <property type="component" value="Unassembled WGS sequence"/>
</dbReference>
<proteinExistence type="predicted"/>
<gene>
    <name evidence="1" type="ORF">DJ69_14435</name>
</gene>
<dbReference type="AlphaFoldDB" id="A0A2G1WGC1"/>
<dbReference type="EMBL" id="NHOA01000135">
    <property type="protein sequence ID" value="PHQ37909.1"/>
    <property type="molecule type" value="Genomic_DNA"/>
</dbReference>
<accession>A0A2G1WGC1</accession>
<comment type="caution">
    <text evidence="1">The sequence shown here is derived from an EMBL/GenBank/DDBJ whole genome shotgun (WGS) entry which is preliminary data.</text>
</comment>